<dbReference type="PANTHER" id="PTHR42852:SF13">
    <property type="entry name" value="PROTEIN DIPZ"/>
    <property type="match status" value="1"/>
</dbReference>
<feature type="domain" description="Thioredoxin" evidence="5">
    <location>
        <begin position="30"/>
        <end position="171"/>
    </location>
</feature>
<dbReference type="SUPFAM" id="SSF52833">
    <property type="entry name" value="Thioredoxin-like"/>
    <property type="match status" value="1"/>
</dbReference>
<dbReference type="PANTHER" id="PTHR42852">
    <property type="entry name" value="THIOL:DISULFIDE INTERCHANGE PROTEIN DSBE"/>
    <property type="match status" value="1"/>
</dbReference>
<dbReference type="EMBL" id="JADFTZ010000002">
    <property type="protein sequence ID" value="MBE9576364.1"/>
    <property type="molecule type" value="Genomic_DNA"/>
</dbReference>
<dbReference type="Pfam" id="PF08534">
    <property type="entry name" value="Redoxin"/>
    <property type="match status" value="1"/>
</dbReference>
<feature type="signal peptide" evidence="4">
    <location>
        <begin position="1"/>
        <end position="18"/>
    </location>
</feature>
<dbReference type="InterPro" id="IPR017937">
    <property type="entry name" value="Thioredoxin_CS"/>
</dbReference>
<dbReference type="Gene3D" id="3.40.30.10">
    <property type="entry name" value="Glutaredoxin"/>
    <property type="match status" value="1"/>
</dbReference>
<comment type="subcellular location">
    <subcellularLocation>
        <location evidence="1">Cell envelope</location>
    </subcellularLocation>
</comment>
<accession>A0ABR9WR15</accession>
<sequence length="172" mass="20065">MKKLALVSILFLFNLVSAQDNVNYEKTNILKVGDKLPMFSYLNEKGESKNISEHKGKIILINFFATWCGPCMQEMPHLESEIWNVYKNDNFILMSFGREHKLEETNAFIAKKKFTFPIYPDEARAIYKLFATQFIPRNYLIDETGTIIYTSIGFKQDDFDELKTKIKALLNK</sequence>
<evidence type="ECO:0000313" key="6">
    <source>
        <dbReference type="EMBL" id="MBE9576364.1"/>
    </source>
</evidence>
<gene>
    <name evidence="6" type="ORF">IM755_06530</name>
</gene>
<evidence type="ECO:0000256" key="4">
    <source>
        <dbReference type="SAM" id="SignalP"/>
    </source>
</evidence>
<dbReference type="PROSITE" id="PS00194">
    <property type="entry name" value="THIOREDOXIN_1"/>
    <property type="match status" value="1"/>
</dbReference>
<evidence type="ECO:0000256" key="2">
    <source>
        <dbReference type="ARBA" id="ARBA00022748"/>
    </source>
</evidence>
<reference evidence="6 7" key="1">
    <citation type="submission" date="2020-10" db="EMBL/GenBank/DDBJ databases">
        <title>The genome sequence of Flavobacterium aquaticum 1Y8A.</title>
        <authorList>
            <person name="Liu Y."/>
        </authorList>
    </citation>
    <scope>NUCLEOTIDE SEQUENCE [LARGE SCALE GENOMIC DNA]</scope>
    <source>
        <strain evidence="6 7">1Y8A</strain>
    </source>
</reference>
<name>A0ABR9WR15_9FLAO</name>
<dbReference type="PROSITE" id="PS51352">
    <property type="entry name" value="THIOREDOXIN_2"/>
    <property type="match status" value="1"/>
</dbReference>
<organism evidence="6 7">
    <name type="scientific">Flavobacterium proteolyticum</name>
    <dbReference type="NCBI Taxonomy" id="2911683"/>
    <lineage>
        <taxon>Bacteria</taxon>
        <taxon>Pseudomonadati</taxon>
        <taxon>Bacteroidota</taxon>
        <taxon>Flavobacteriia</taxon>
        <taxon>Flavobacteriales</taxon>
        <taxon>Flavobacteriaceae</taxon>
        <taxon>Flavobacterium</taxon>
    </lineage>
</organism>
<keyword evidence="7" id="KW-1185">Reference proteome</keyword>
<proteinExistence type="predicted"/>
<feature type="chain" id="PRO_5047092356" evidence="4">
    <location>
        <begin position="19"/>
        <end position="172"/>
    </location>
</feature>
<keyword evidence="2" id="KW-0201">Cytochrome c-type biogenesis</keyword>
<evidence type="ECO:0000256" key="1">
    <source>
        <dbReference type="ARBA" id="ARBA00004196"/>
    </source>
</evidence>
<dbReference type="InterPro" id="IPR036249">
    <property type="entry name" value="Thioredoxin-like_sf"/>
</dbReference>
<comment type="caution">
    <text evidence="6">The sequence shown here is derived from an EMBL/GenBank/DDBJ whole genome shotgun (WGS) entry which is preliminary data.</text>
</comment>
<evidence type="ECO:0000259" key="5">
    <source>
        <dbReference type="PROSITE" id="PS51352"/>
    </source>
</evidence>
<evidence type="ECO:0000256" key="3">
    <source>
        <dbReference type="ARBA" id="ARBA00023284"/>
    </source>
</evidence>
<keyword evidence="3" id="KW-0676">Redox-active center</keyword>
<evidence type="ECO:0000313" key="7">
    <source>
        <dbReference type="Proteomes" id="UP000656274"/>
    </source>
</evidence>
<dbReference type="InterPro" id="IPR013766">
    <property type="entry name" value="Thioredoxin_domain"/>
</dbReference>
<keyword evidence="4" id="KW-0732">Signal</keyword>
<dbReference type="CDD" id="cd02966">
    <property type="entry name" value="TlpA_like_family"/>
    <property type="match status" value="1"/>
</dbReference>
<dbReference type="RefSeq" id="WP_194094935.1">
    <property type="nucleotide sequence ID" value="NZ_JADFTZ010000002.1"/>
</dbReference>
<dbReference type="InterPro" id="IPR050553">
    <property type="entry name" value="Thioredoxin_ResA/DsbE_sf"/>
</dbReference>
<dbReference type="InterPro" id="IPR013740">
    <property type="entry name" value="Redoxin"/>
</dbReference>
<protein>
    <submittedName>
        <fullName evidence="6">TlpA family protein disulfide reductase</fullName>
    </submittedName>
</protein>
<dbReference type="Proteomes" id="UP000656274">
    <property type="component" value="Unassembled WGS sequence"/>
</dbReference>